<keyword evidence="1" id="KW-0812">Transmembrane</keyword>
<feature type="transmembrane region" description="Helical" evidence="1">
    <location>
        <begin position="136"/>
        <end position="167"/>
    </location>
</feature>
<feature type="transmembrane region" description="Helical" evidence="1">
    <location>
        <begin position="37"/>
        <end position="56"/>
    </location>
</feature>
<reference evidence="2" key="1">
    <citation type="journal article" date="2017" name="PLoS ONE">
        <title>Genetic diversity of the O antigens of Proteus species and the development of a suspension array for molecular serotyping.</title>
        <authorList>
            <person name="Yu X."/>
            <person name="Torzewska A."/>
            <person name="Zhang X."/>
            <person name="Yin Z."/>
            <person name="Drzewiecka D."/>
            <person name="Cao H."/>
            <person name="Liu B."/>
            <person name="Knirel Y.A."/>
            <person name="Rozalski A."/>
            <person name="Wang L."/>
        </authorList>
    </citation>
    <scope>NUCLEOTIDE SEQUENCE</scope>
    <source>
        <strain evidence="2">PrK 37/57</strain>
    </source>
</reference>
<organism evidence="2">
    <name type="scientific">Proteus vulgaris</name>
    <dbReference type="NCBI Taxonomy" id="585"/>
    <lineage>
        <taxon>Bacteria</taxon>
        <taxon>Pseudomonadati</taxon>
        <taxon>Pseudomonadota</taxon>
        <taxon>Gammaproteobacteria</taxon>
        <taxon>Enterobacterales</taxon>
        <taxon>Morganellaceae</taxon>
        <taxon>Proteus</taxon>
    </lineage>
</organism>
<feature type="transmembrane region" description="Helical" evidence="1">
    <location>
        <begin position="6"/>
        <end position="25"/>
    </location>
</feature>
<protein>
    <submittedName>
        <fullName evidence="2">Wzy</fullName>
    </submittedName>
</protein>
<accession>A0A385JMH4</accession>
<dbReference type="AlphaFoldDB" id="A0A385JMH4"/>
<feature type="transmembrane region" description="Helical" evidence="1">
    <location>
        <begin position="179"/>
        <end position="203"/>
    </location>
</feature>
<dbReference type="EMBL" id="KY710698">
    <property type="protein sequence ID" value="AXY99523.1"/>
    <property type="molecule type" value="Genomic_DNA"/>
</dbReference>
<feature type="transmembrane region" description="Helical" evidence="1">
    <location>
        <begin position="255"/>
        <end position="274"/>
    </location>
</feature>
<evidence type="ECO:0000256" key="1">
    <source>
        <dbReference type="SAM" id="Phobius"/>
    </source>
</evidence>
<feature type="transmembrane region" description="Helical" evidence="1">
    <location>
        <begin position="310"/>
        <end position="330"/>
    </location>
</feature>
<evidence type="ECO:0000313" key="2">
    <source>
        <dbReference type="EMBL" id="AXY99523.1"/>
    </source>
</evidence>
<dbReference type="InterPro" id="IPR049458">
    <property type="entry name" value="EpsG-like"/>
</dbReference>
<proteinExistence type="predicted"/>
<feature type="transmembrane region" description="Helical" evidence="1">
    <location>
        <begin position="210"/>
        <end position="235"/>
    </location>
</feature>
<name>A0A385JMH4_PROVU</name>
<feature type="transmembrane region" description="Helical" evidence="1">
    <location>
        <begin position="104"/>
        <end position="124"/>
    </location>
</feature>
<keyword evidence="1" id="KW-1133">Transmembrane helix</keyword>
<feature type="transmembrane region" description="Helical" evidence="1">
    <location>
        <begin position="286"/>
        <end position="304"/>
    </location>
</feature>
<keyword evidence="1" id="KW-0472">Membrane</keyword>
<sequence length="364" mass="43251">MYLYYIPIIILLTSYLFKFKSVDLTYKKNHLVNLDTLIYGACLFFIYIITAFKGNIDPDYLNYKYYFDIIPKITELNEFTLLKVKESTSNVEISLIYLFSLFKFLHIDFQFFYITILLIIVFLINKLSYYFPNKSLFLLVIYCFYFQGLFIFVRYQIGALCALLIIFNYSKKNKVTISSIFYFIFGISFHSVTIFCIPALLLFKLRKKILNIYLILLIVPIFMSQFDLTLLLNIATLINPRYINYLDNYHVVGSISSLLIREVLIFFLLFLAYLDKQKITETIKDNILTMQLLLLLLLLFIWSVAWRVGILYRIALLYDIAWIFFFSLILKNNLLNNIKNFTLILYLLLRLQTGISELSTYSFY</sequence>
<dbReference type="Pfam" id="PF14897">
    <property type="entry name" value="EpsG"/>
    <property type="match status" value="1"/>
</dbReference>